<dbReference type="PANTHER" id="PTHR45947">
    <property type="entry name" value="SULFOQUINOVOSYL TRANSFERASE SQD2"/>
    <property type="match status" value="1"/>
</dbReference>
<dbReference type="AlphaFoldDB" id="K2GKH9"/>
<dbReference type="SUPFAM" id="SSF53756">
    <property type="entry name" value="UDP-Glycosyltransferase/glycogen phosphorylase"/>
    <property type="match status" value="1"/>
</dbReference>
<sequence>MTRRRILILASDCNPEWPSLPVVGYKYAVALSRVCDVVVATQVRNRPNILKLHPDAGEAVPGAPLSFVFIDTEYIAAPLHRLSRVLRGGTDVAWSTGMIMAYPSYVEFERQVWKRFREALRGRSFDIVHRITPMSPTMPSYMAGRGGRPFVLGPLNGNLDWPKAFAAEQKRERESLRRLRALYRYMPFARRTFARSAAVLAAFRHTIDDLDAVPPDRIVMFPEVGYDDAIFHPPADTESAGEGPLRFLFAGRLVPYKLPEVAVRAFVGSPHLGDAVLHVVGDGPELPRLQRMVEQAGAADRVIFEGRLDQAGVAEKMRGADVFVFPSIRELGAGVVVEAMACGMLCIVVDYGGPADLVAPDRGVKVPMAPLEDLVTSFRHRMEQAAERHGTPAERARRRAAADHARDRYLWARKADLTAEIYEAVLAGEALPAPYART</sequence>
<feature type="domain" description="Glycosyl transferase family 1" evidence="1">
    <location>
        <begin position="242"/>
        <end position="366"/>
    </location>
</feature>
<protein>
    <recommendedName>
        <fullName evidence="1">Glycosyl transferase family 1 domain-containing protein</fullName>
    </recommendedName>
</protein>
<keyword evidence="3" id="KW-1185">Reference proteome</keyword>
<dbReference type="Pfam" id="PF00534">
    <property type="entry name" value="Glycos_transf_1"/>
    <property type="match status" value="1"/>
</dbReference>
<dbReference type="STRING" id="1231392.OCGS_2593"/>
<dbReference type="PATRIC" id="fig|1231392.3.peg.2607"/>
<dbReference type="Gene3D" id="3.40.50.2000">
    <property type="entry name" value="Glycogen Phosphorylase B"/>
    <property type="match status" value="2"/>
</dbReference>
<dbReference type="OrthoDB" id="9790710at2"/>
<organism evidence="2 3">
    <name type="scientific">Oceaniovalibus guishaninsula JLT2003</name>
    <dbReference type="NCBI Taxonomy" id="1231392"/>
    <lineage>
        <taxon>Bacteria</taxon>
        <taxon>Pseudomonadati</taxon>
        <taxon>Pseudomonadota</taxon>
        <taxon>Alphaproteobacteria</taxon>
        <taxon>Rhodobacterales</taxon>
        <taxon>Roseobacteraceae</taxon>
        <taxon>Oceaniovalibus</taxon>
    </lineage>
</organism>
<dbReference type="PANTHER" id="PTHR45947:SF3">
    <property type="entry name" value="SULFOQUINOVOSYL TRANSFERASE SQD2"/>
    <property type="match status" value="1"/>
</dbReference>
<proteinExistence type="predicted"/>
<dbReference type="InterPro" id="IPR050194">
    <property type="entry name" value="Glycosyltransferase_grp1"/>
</dbReference>
<dbReference type="Proteomes" id="UP000006765">
    <property type="component" value="Unassembled WGS sequence"/>
</dbReference>
<dbReference type="EMBL" id="AMGO01000067">
    <property type="protein sequence ID" value="EKE43256.1"/>
    <property type="molecule type" value="Genomic_DNA"/>
</dbReference>
<accession>K2GKH9</accession>
<evidence type="ECO:0000313" key="2">
    <source>
        <dbReference type="EMBL" id="EKE43256.1"/>
    </source>
</evidence>
<evidence type="ECO:0000313" key="3">
    <source>
        <dbReference type="Proteomes" id="UP000006765"/>
    </source>
</evidence>
<dbReference type="InterPro" id="IPR001296">
    <property type="entry name" value="Glyco_trans_1"/>
</dbReference>
<dbReference type="RefSeq" id="WP_007427745.1">
    <property type="nucleotide sequence ID" value="NZ_AMGO01000067.1"/>
</dbReference>
<comment type="caution">
    <text evidence="2">The sequence shown here is derived from an EMBL/GenBank/DDBJ whole genome shotgun (WGS) entry which is preliminary data.</text>
</comment>
<dbReference type="GO" id="GO:0016757">
    <property type="term" value="F:glycosyltransferase activity"/>
    <property type="evidence" value="ECO:0007669"/>
    <property type="project" value="InterPro"/>
</dbReference>
<reference evidence="2 3" key="1">
    <citation type="journal article" date="2012" name="J. Bacteriol.">
        <title>Draft Genome Sequence of Oceaniovalibus guishaninsula JLT2003T.</title>
        <authorList>
            <person name="Tang K."/>
            <person name="Liu K."/>
            <person name="Jiao N."/>
        </authorList>
    </citation>
    <scope>NUCLEOTIDE SEQUENCE [LARGE SCALE GENOMIC DNA]</scope>
    <source>
        <strain evidence="2 3">JLT2003</strain>
    </source>
</reference>
<gene>
    <name evidence="2" type="ORF">OCGS_2593</name>
</gene>
<dbReference type="eggNOG" id="COG0438">
    <property type="taxonomic scope" value="Bacteria"/>
</dbReference>
<evidence type="ECO:0000259" key="1">
    <source>
        <dbReference type="Pfam" id="PF00534"/>
    </source>
</evidence>
<name>K2GKH9_9RHOB</name>